<evidence type="ECO:0000313" key="2">
    <source>
        <dbReference type="Proteomes" id="UP001592581"/>
    </source>
</evidence>
<dbReference type="Gene3D" id="3.40.50.300">
    <property type="entry name" value="P-loop containing nucleotide triphosphate hydrolases"/>
    <property type="match status" value="1"/>
</dbReference>
<name>A0ABV6XIA9_9ACTN</name>
<dbReference type="Proteomes" id="UP001592581">
    <property type="component" value="Unassembled WGS sequence"/>
</dbReference>
<dbReference type="EMBL" id="JBEUKS010000002">
    <property type="protein sequence ID" value="MFC1437996.1"/>
    <property type="molecule type" value="Genomic_DNA"/>
</dbReference>
<dbReference type="RefSeq" id="WP_380563589.1">
    <property type="nucleotide sequence ID" value="NZ_JBEUKS010000002.1"/>
</dbReference>
<dbReference type="SUPFAM" id="SSF52540">
    <property type="entry name" value="P-loop containing nucleoside triphosphate hydrolases"/>
    <property type="match status" value="1"/>
</dbReference>
<evidence type="ECO:0000313" key="1">
    <source>
        <dbReference type="EMBL" id="MFC1437996.1"/>
    </source>
</evidence>
<reference evidence="1 2" key="1">
    <citation type="submission" date="2024-06" db="EMBL/GenBank/DDBJ databases">
        <authorList>
            <person name="Lee S.D."/>
        </authorList>
    </citation>
    <scope>NUCLEOTIDE SEQUENCE [LARGE SCALE GENOMIC DNA]</scope>
    <source>
        <strain evidence="1 2">N1-10</strain>
    </source>
</reference>
<proteinExistence type="predicted"/>
<organism evidence="1 2">
    <name type="scientific">Streptacidiphilus jeojiensis</name>
    <dbReference type="NCBI Taxonomy" id="3229225"/>
    <lineage>
        <taxon>Bacteria</taxon>
        <taxon>Bacillati</taxon>
        <taxon>Actinomycetota</taxon>
        <taxon>Actinomycetes</taxon>
        <taxon>Kitasatosporales</taxon>
        <taxon>Streptomycetaceae</taxon>
        <taxon>Streptacidiphilus</taxon>
    </lineage>
</organism>
<protein>
    <recommendedName>
        <fullName evidence="3">MinD-like ATPase involved in chromosome partitioning or flagellar assembly</fullName>
    </recommendedName>
</protein>
<keyword evidence="2" id="KW-1185">Reference proteome</keyword>
<comment type="caution">
    <text evidence="1">The sequence shown here is derived from an EMBL/GenBank/DDBJ whole genome shotgun (WGS) entry which is preliminary data.</text>
</comment>
<evidence type="ECO:0008006" key="3">
    <source>
        <dbReference type="Google" id="ProtNLM"/>
    </source>
</evidence>
<dbReference type="InterPro" id="IPR027417">
    <property type="entry name" value="P-loop_NTPase"/>
</dbReference>
<sequence length="275" mass="27981">MSGMIVMGAAKGAPGVSTSALALAAAWPGSVRPVVWEADASGGDLTARFRLSDEPGLVSLAGSLHARELTAQLVSTHSQVLPGGVPAVVGPQGHSSARAALAALAPCWKNAAPGLAPWIVDLGRADLELGYAPEPLRAADVVVLVSGGSVAALSHLSRLVERVRGLGEVPVVVAVVGQCPFSDAEVREALPVAGCVKLAHDPAAAAMLAGARPARTPWWRGRTRFPLLEDSARLANLLGPYLPVHHAGPADAVSVAEASGQRPSLSTYLAQGGTR</sequence>
<gene>
    <name evidence="1" type="ORF">ABUW04_06965</name>
</gene>
<accession>A0ABV6XIA9</accession>